<dbReference type="Proteomes" id="UP000326396">
    <property type="component" value="Unassembled WGS sequence"/>
</dbReference>
<proteinExistence type="predicted"/>
<organism evidence="1 3">
    <name type="scientific">Mikania micrantha</name>
    <name type="common">bitter vine</name>
    <dbReference type="NCBI Taxonomy" id="192012"/>
    <lineage>
        <taxon>Eukaryota</taxon>
        <taxon>Viridiplantae</taxon>
        <taxon>Streptophyta</taxon>
        <taxon>Embryophyta</taxon>
        <taxon>Tracheophyta</taxon>
        <taxon>Spermatophyta</taxon>
        <taxon>Magnoliopsida</taxon>
        <taxon>eudicotyledons</taxon>
        <taxon>Gunneridae</taxon>
        <taxon>Pentapetalae</taxon>
        <taxon>asterids</taxon>
        <taxon>campanulids</taxon>
        <taxon>Asterales</taxon>
        <taxon>Asteraceae</taxon>
        <taxon>Asteroideae</taxon>
        <taxon>Heliantheae alliance</taxon>
        <taxon>Eupatorieae</taxon>
        <taxon>Mikania</taxon>
    </lineage>
</organism>
<dbReference type="EMBL" id="SZYD01002231">
    <property type="protein sequence ID" value="KAC9787241.1"/>
    <property type="molecule type" value="Genomic_DNA"/>
</dbReference>
<sequence>MSLVTTLISQLDKQTPLLIQQQQTNSPSPVSGFAKIATPDVVILFIQAQWSILLNIIKDASLTDLKDGWSWLANKSCLFSTKSMRRILEKQIGQNYGGFNDGNSWIPGKTTPSPAAGCRPAAAPSASSSWLAPDLLRSALDSCPLLLSI</sequence>
<evidence type="ECO:0000313" key="3">
    <source>
        <dbReference type="Proteomes" id="UP000326396"/>
    </source>
</evidence>
<evidence type="ECO:0000313" key="1">
    <source>
        <dbReference type="EMBL" id="KAC9787238.1"/>
    </source>
</evidence>
<name>A0A5N6L9S1_9ASTR</name>
<reference evidence="1 3" key="1">
    <citation type="submission" date="2019-05" db="EMBL/GenBank/DDBJ databases">
        <title>Mikania micrantha, genome provides insights into the molecular mechanism of rapid growth.</title>
        <authorList>
            <person name="Liu B."/>
        </authorList>
    </citation>
    <scope>NUCLEOTIDE SEQUENCE [LARGE SCALE GENOMIC DNA]</scope>
    <source>
        <strain evidence="1">NLD-2019</strain>
        <tissue evidence="1">Leaf</tissue>
    </source>
</reference>
<keyword evidence="3" id="KW-1185">Reference proteome</keyword>
<accession>A0A5N6L9S1</accession>
<comment type="caution">
    <text evidence="1">The sequence shown here is derived from an EMBL/GenBank/DDBJ whole genome shotgun (WGS) entry which is preliminary data.</text>
</comment>
<protein>
    <submittedName>
        <fullName evidence="1">Uncharacterized protein</fullName>
    </submittedName>
</protein>
<gene>
    <name evidence="2" type="ORF">E3N88_45256</name>
    <name evidence="1" type="ORF">E3N88_45259</name>
</gene>
<dbReference type="AlphaFoldDB" id="A0A5N6L9S1"/>
<dbReference type="EMBL" id="SZYD01002232">
    <property type="protein sequence ID" value="KAC9787238.1"/>
    <property type="molecule type" value="Genomic_DNA"/>
</dbReference>
<evidence type="ECO:0000313" key="2">
    <source>
        <dbReference type="EMBL" id="KAC9787241.1"/>
    </source>
</evidence>